<dbReference type="Proteomes" id="UP000032503">
    <property type="component" value="Unassembled WGS sequence"/>
</dbReference>
<comment type="caution">
    <text evidence="2">The sequence shown here is derived from an EMBL/GenBank/DDBJ whole genome shotgun (WGS) entry which is preliminary data.</text>
</comment>
<dbReference type="PANTHER" id="PTHR43792:SF1">
    <property type="entry name" value="N-ACETYLTRANSFERASE DOMAIN-CONTAINING PROTEIN"/>
    <property type="match status" value="1"/>
</dbReference>
<evidence type="ECO:0000313" key="3">
    <source>
        <dbReference type="Proteomes" id="UP000032503"/>
    </source>
</evidence>
<evidence type="ECO:0000259" key="1">
    <source>
        <dbReference type="PROSITE" id="PS51186"/>
    </source>
</evidence>
<feature type="domain" description="N-acetyltransferase" evidence="1">
    <location>
        <begin position="9"/>
        <end position="174"/>
    </location>
</feature>
<dbReference type="RefSeq" id="WP_044440769.1">
    <property type="nucleotide sequence ID" value="NZ_JYFC01000003.1"/>
</dbReference>
<accession>A0ABR5CFJ6</accession>
<organism evidence="2 3">
    <name type="scientific">Agreia bicolorata</name>
    <dbReference type="NCBI Taxonomy" id="110935"/>
    <lineage>
        <taxon>Bacteria</taxon>
        <taxon>Bacillati</taxon>
        <taxon>Actinomycetota</taxon>
        <taxon>Actinomycetes</taxon>
        <taxon>Micrococcales</taxon>
        <taxon>Microbacteriaceae</taxon>
        <taxon>Agreia</taxon>
    </lineage>
</organism>
<sequence length="174" mass="19206">MRIIRSLRLTMRPWEPDDAAFLLDLESRWQTVRYLTPDPTTMATLGEAAASIVRRRAVDHPVHGIWAITLTETGQLLGNLLLKPIAVSSGIARPAPVEVGWHLHPDAYGHGYATEAADAVLRDAGERGLQFVVAVTDPRNVASQRVCRRLGFTECGVTHGFYDADYLVFEKSLG</sequence>
<name>A0ABR5CFJ6_9MICO</name>
<reference evidence="2 3" key="1">
    <citation type="journal article" date="2001" name="Int. J. Syst. Evol. Microbiol.">
        <title>Agreia bicolorata gen. nov., sp. nov., to accommodate actinobacteria isolated from narrow reed grass infected by the nematode Heteroanguina graminophila.</title>
        <authorList>
            <person name="Evtushenko L.I."/>
            <person name="Dorofeeva L.V."/>
            <person name="Dobrovolskaya T.G."/>
            <person name="Streshinskaya G.M."/>
            <person name="Subbotin S.A."/>
            <person name="Tiedje J.M."/>
        </authorList>
    </citation>
    <scope>NUCLEOTIDE SEQUENCE [LARGE SCALE GENOMIC DNA]</scope>
    <source>
        <strain evidence="2 3">VKM Ac-1804</strain>
    </source>
</reference>
<evidence type="ECO:0000313" key="2">
    <source>
        <dbReference type="EMBL" id="KJC64408.1"/>
    </source>
</evidence>
<keyword evidence="3" id="KW-1185">Reference proteome</keyword>
<dbReference type="Pfam" id="PF13302">
    <property type="entry name" value="Acetyltransf_3"/>
    <property type="match status" value="1"/>
</dbReference>
<gene>
    <name evidence="2" type="ORF">TZ00_08210</name>
</gene>
<dbReference type="PROSITE" id="PS51186">
    <property type="entry name" value="GNAT"/>
    <property type="match status" value="1"/>
</dbReference>
<dbReference type="InterPro" id="IPR016181">
    <property type="entry name" value="Acyl_CoA_acyltransferase"/>
</dbReference>
<proteinExistence type="predicted"/>
<dbReference type="PANTHER" id="PTHR43792">
    <property type="entry name" value="GNAT FAMILY, PUTATIVE (AFU_ORTHOLOGUE AFUA_3G00765)-RELATED-RELATED"/>
    <property type="match status" value="1"/>
</dbReference>
<dbReference type="Gene3D" id="3.40.630.30">
    <property type="match status" value="1"/>
</dbReference>
<dbReference type="SUPFAM" id="SSF55729">
    <property type="entry name" value="Acyl-CoA N-acyltransferases (Nat)"/>
    <property type="match status" value="1"/>
</dbReference>
<dbReference type="EMBL" id="JYFC01000003">
    <property type="protein sequence ID" value="KJC64408.1"/>
    <property type="molecule type" value="Genomic_DNA"/>
</dbReference>
<protein>
    <submittedName>
        <fullName evidence="2">GCN5 family acetyltransferase</fullName>
    </submittedName>
</protein>
<dbReference type="InterPro" id="IPR000182">
    <property type="entry name" value="GNAT_dom"/>
</dbReference>
<dbReference type="InterPro" id="IPR051531">
    <property type="entry name" value="N-acetyltransferase"/>
</dbReference>